<dbReference type="FunFam" id="2.60.40.10:FF:000283">
    <property type="entry name" value="Immunoglobulin kappa constant"/>
    <property type="match status" value="1"/>
</dbReference>
<evidence type="ECO:0000259" key="3">
    <source>
        <dbReference type="PROSITE" id="PS50835"/>
    </source>
</evidence>
<organism evidence="5 6">
    <name type="scientific">Muraenolepis orangiensis</name>
    <name type="common">Patagonian moray cod</name>
    <dbReference type="NCBI Taxonomy" id="630683"/>
    <lineage>
        <taxon>Eukaryota</taxon>
        <taxon>Metazoa</taxon>
        <taxon>Chordata</taxon>
        <taxon>Craniata</taxon>
        <taxon>Vertebrata</taxon>
        <taxon>Euteleostomi</taxon>
        <taxon>Actinopterygii</taxon>
        <taxon>Neopterygii</taxon>
        <taxon>Teleostei</taxon>
        <taxon>Neoteleostei</taxon>
        <taxon>Acanthomorphata</taxon>
        <taxon>Zeiogadaria</taxon>
        <taxon>Gadariae</taxon>
        <taxon>Gadiformes</taxon>
        <taxon>Muraenolepidoidei</taxon>
        <taxon>Muraenolepididae</taxon>
        <taxon>Muraenolepis</taxon>
    </lineage>
</organism>
<feature type="domain" description="Ig-like" evidence="3">
    <location>
        <begin position="47"/>
        <end position="139"/>
    </location>
</feature>
<comment type="caution">
    <text evidence="5">The sequence shown here is derived from an EMBL/GenBank/DDBJ whole genome shotgun (WGS) entry which is preliminary data.</text>
</comment>
<dbReference type="PROSITE" id="PS50878">
    <property type="entry name" value="RT_POL"/>
    <property type="match status" value="1"/>
</dbReference>
<gene>
    <name evidence="5" type="ORF">NHX12_000274</name>
</gene>
<dbReference type="SMART" id="SM00407">
    <property type="entry name" value="IGc1"/>
    <property type="match status" value="2"/>
</dbReference>
<dbReference type="InterPro" id="IPR007110">
    <property type="entry name" value="Ig-like_dom"/>
</dbReference>
<dbReference type="Pfam" id="PF07654">
    <property type="entry name" value="C1-set"/>
    <property type="match status" value="2"/>
</dbReference>
<dbReference type="InterPro" id="IPR043502">
    <property type="entry name" value="DNA/RNA_pol_sf"/>
</dbReference>
<feature type="compositionally biased region" description="Polar residues" evidence="2">
    <location>
        <begin position="626"/>
        <end position="647"/>
    </location>
</feature>
<dbReference type="PANTHER" id="PTHR36688">
    <property type="entry name" value="ENDO/EXONUCLEASE/PHOSPHATASE DOMAIN-CONTAINING PROTEIN"/>
    <property type="match status" value="1"/>
</dbReference>
<dbReference type="InterPro" id="IPR003597">
    <property type="entry name" value="Ig_C1-set"/>
</dbReference>
<dbReference type="SUPFAM" id="SSF56672">
    <property type="entry name" value="DNA/RNA polymerases"/>
    <property type="match status" value="1"/>
</dbReference>
<dbReference type="OrthoDB" id="10060824at2759"/>
<sequence>MSAGVSDSPGVLGKDGTYSRSSALTLPADQWRKAGSVSCEAMGVVQPTLSLLPPSRVELEQGRATVLCLATGGFPSDWKLGWKVGCSSMSAGVSDSPGVLGKDGTYSRSSALTLPADQWKKAGSVSCEARAASVDSNLSGEFTAEELSEAMSKLKPGKSPGRDNIHPEFVIHQSTTTSGWLCAFYTSCYQRLKLPKTWRRASVIALPKPNKPAEDPKSYRPISLLCVPFKILERMIHSRIEPVVDSQLPREQAGFRRGRSTADQVTLLCQDIEDSFQNNEKAGVVYLDLTAAYDTVWHRGLHLKLLRTIPDRHMVKFIMETLSNRSFILQTSSGQCSRLRRLKNGVPQGSVLSPMLFNVYIHDLPDTVSRKYGYADDLAIMLSRPTWKAMEEGLNEDMGTLVAYLRRWRLQLSVGKTVAAAYHLSTREARRELQVHVDNKCLEVQQAPKYLGVRLDRTLSFKQHLEEVKAKVTSRVALIRRLAGTTWGASAKTLRISTQALVFSAAEYCAPVWSRSPHAIKVVDTLTVINCCVFRLGSGDVGVVQPTLSLLPPSRVELEQGRATVLCLATGGFPSDWKLGWKVGGSSRSAGVSDSPGVLGKDGTYSRSSALTLPADQWRKAGSVSCEASRSGQTPVTQTLNPDQCSE</sequence>
<dbReference type="Pfam" id="PF00078">
    <property type="entry name" value="RVT_1"/>
    <property type="match status" value="1"/>
</dbReference>
<dbReference type="Gene3D" id="2.60.40.10">
    <property type="entry name" value="Immunoglobulins"/>
    <property type="match status" value="2"/>
</dbReference>
<dbReference type="EMBL" id="JANIIK010000742">
    <property type="protein sequence ID" value="KAJ3582752.1"/>
    <property type="molecule type" value="Genomic_DNA"/>
</dbReference>
<accession>A0A9Q0DA04</accession>
<dbReference type="InterPro" id="IPR000477">
    <property type="entry name" value="RT_dom"/>
</dbReference>
<protein>
    <recommendedName>
        <fullName evidence="7">Reverse transcriptase domain-containing protein</fullName>
    </recommendedName>
</protein>
<keyword evidence="1" id="KW-1015">Disulfide bond</keyword>
<evidence type="ECO:0000256" key="1">
    <source>
        <dbReference type="ARBA" id="ARBA00023157"/>
    </source>
</evidence>
<dbReference type="SUPFAM" id="SSF48726">
    <property type="entry name" value="Immunoglobulin"/>
    <property type="match status" value="2"/>
</dbReference>
<feature type="region of interest" description="Disordered" evidence="2">
    <location>
        <begin position="624"/>
        <end position="647"/>
    </location>
</feature>
<keyword evidence="6" id="KW-1185">Reference proteome</keyword>
<evidence type="ECO:0000313" key="6">
    <source>
        <dbReference type="Proteomes" id="UP001148018"/>
    </source>
</evidence>
<dbReference type="CDD" id="cd01650">
    <property type="entry name" value="RT_nLTR_like"/>
    <property type="match status" value="1"/>
</dbReference>
<dbReference type="PANTHER" id="PTHR36688:SF2">
    <property type="entry name" value="ENDONUCLEASE_EXONUCLEASE_PHOSPHATASE DOMAIN-CONTAINING PROTEIN"/>
    <property type="match status" value="1"/>
</dbReference>
<reference evidence="5" key="1">
    <citation type="submission" date="2022-07" db="EMBL/GenBank/DDBJ databases">
        <title>Chromosome-level genome of Muraenolepis orangiensis.</title>
        <authorList>
            <person name="Kim J."/>
        </authorList>
    </citation>
    <scope>NUCLEOTIDE SEQUENCE</scope>
    <source>
        <strain evidence="5">KU_S4_2022</strain>
        <tissue evidence="5">Muscle</tissue>
    </source>
</reference>
<feature type="domain" description="Ig-like" evidence="3">
    <location>
        <begin position="546"/>
        <end position="637"/>
    </location>
</feature>
<evidence type="ECO:0008006" key="7">
    <source>
        <dbReference type="Google" id="ProtNLM"/>
    </source>
</evidence>
<dbReference type="InterPro" id="IPR013783">
    <property type="entry name" value="Ig-like_fold"/>
</dbReference>
<evidence type="ECO:0000256" key="2">
    <source>
        <dbReference type="SAM" id="MobiDB-lite"/>
    </source>
</evidence>
<dbReference type="InterPro" id="IPR036179">
    <property type="entry name" value="Ig-like_dom_sf"/>
</dbReference>
<evidence type="ECO:0000313" key="5">
    <source>
        <dbReference type="EMBL" id="KAJ3582752.1"/>
    </source>
</evidence>
<feature type="domain" description="Reverse transcriptase" evidence="4">
    <location>
        <begin position="187"/>
        <end position="455"/>
    </location>
</feature>
<dbReference type="AlphaFoldDB" id="A0A9Q0DA04"/>
<evidence type="ECO:0000259" key="4">
    <source>
        <dbReference type="PROSITE" id="PS50878"/>
    </source>
</evidence>
<dbReference type="PROSITE" id="PS50835">
    <property type="entry name" value="IG_LIKE"/>
    <property type="match status" value="2"/>
</dbReference>
<proteinExistence type="predicted"/>
<name>A0A9Q0DA04_9TELE</name>
<dbReference type="InterPro" id="IPR052560">
    <property type="entry name" value="RdDP_mobile_element"/>
</dbReference>
<dbReference type="Proteomes" id="UP001148018">
    <property type="component" value="Unassembled WGS sequence"/>
</dbReference>